<accession>A0A2P2KGY8</accession>
<protein>
    <submittedName>
        <fullName evidence="1">Uncharacterized protein</fullName>
    </submittedName>
</protein>
<dbReference type="EMBL" id="GGEC01024487">
    <property type="protein sequence ID" value="MBX04971.1"/>
    <property type="molecule type" value="Transcribed_RNA"/>
</dbReference>
<proteinExistence type="predicted"/>
<reference evidence="1" key="1">
    <citation type="submission" date="2018-02" db="EMBL/GenBank/DDBJ databases">
        <title>Rhizophora mucronata_Transcriptome.</title>
        <authorList>
            <person name="Meera S.P."/>
            <person name="Sreeshan A."/>
            <person name="Augustine A."/>
        </authorList>
    </citation>
    <scope>NUCLEOTIDE SEQUENCE</scope>
    <source>
        <tissue evidence="1">Leaf</tissue>
    </source>
</reference>
<dbReference type="AlphaFoldDB" id="A0A2P2KGY8"/>
<organism evidence="1">
    <name type="scientific">Rhizophora mucronata</name>
    <name type="common">Asiatic mangrove</name>
    <dbReference type="NCBI Taxonomy" id="61149"/>
    <lineage>
        <taxon>Eukaryota</taxon>
        <taxon>Viridiplantae</taxon>
        <taxon>Streptophyta</taxon>
        <taxon>Embryophyta</taxon>
        <taxon>Tracheophyta</taxon>
        <taxon>Spermatophyta</taxon>
        <taxon>Magnoliopsida</taxon>
        <taxon>eudicotyledons</taxon>
        <taxon>Gunneridae</taxon>
        <taxon>Pentapetalae</taxon>
        <taxon>rosids</taxon>
        <taxon>fabids</taxon>
        <taxon>Malpighiales</taxon>
        <taxon>Rhizophoraceae</taxon>
        <taxon>Rhizophora</taxon>
    </lineage>
</organism>
<sequence length="43" mass="4959">MSIRSMQQHLMAAPKEQKVRDLFCTQRLNSRSPESQPELVGMV</sequence>
<evidence type="ECO:0000313" key="1">
    <source>
        <dbReference type="EMBL" id="MBX04971.1"/>
    </source>
</evidence>
<name>A0A2P2KGY8_RHIMU</name>